<dbReference type="InterPro" id="IPR025654">
    <property type="entry name" value="PEX2/10"/>
</dbReference>
<dbReference type="GO" id="GO:0005778">
    <property type="term" value="C:peroxisomal membrane"/>
    <property type="evidence" value="ECO:0007669"/>
    <property type="project" value="UniProtKB-SubCell"/>
</dbReference>
<reference evidence="20" key="1">
    <citation type="submission" date="2023-01" db="EMBL/GenBank/DDBJ databases">
        <title>The chitinases involved in constricting ring structure development in the nematode-trapping fungus Drechslerella dactyloides.</title>
        <authorList>
            <person name="Wang R."/>
            <person name="Zhang L."/>
            <person name="Tang P."/>
            <person name="Li S."/>
            <person name="Liang L."/>
        </authorList>
    </citation>
    <scope>NUCLEOTIDE SEQUENCE</scope>
    <source>
        <strain evidence="20">YMF1.00031</strain>
    </source>
</reference>
<evidence type="ECO:0000256" key="11">
    <source>
        <dbReference type="ARBA" id="ARBA00022786"/>
    </source>
</evidence>
<keyword evidence="16" id="KW-0576">Peroxisome</keyword>
<keyword evidence="7" id="KW-0808">Transferase</keyword>
<evidence type="ECO:0000256" key="10">
    <source>
        <dbReference type="ARBA" id="ARBA00022771"/>
    </source>
</evidence>
<dbReference type="EC" id="2.3.2.27" evidence="5"/>
<keyword evidence="13" id="KW-0653">Protein transport</keyword>
<dbReference type="PANTHER" id="PTHR23350">
    <property type="entry name" value="PEROXISOME ASSEMBLY PROTEIN 10"/>
    <property type="match status" value="1"/>
</dbReference>
<evidence type="ECO:0000256" key="13">
    <source>
        <dbReference type="ARBA" id="ARBA00022927"/>
    </source>
</evidence>
<evidence type="ECO:0000256" key="15">
    <source>
        <dbReference type="ARBA" id="ARBA00023136"/>
    </source>
</evidence>
<evidence type="ECO:0000256" key="2">
    <source>
        <dbReference type="ARBA" id="ARBA00004585"/>
    </source>
</evidence>
<sequence>MSMQTNRTRPLAHPATGEQGRRHQLHPTTAAMPASTKPATSATITDIPQSENVDGYDFPFAAAPDIIRSNQKDAYFQGVILDQLSTILRNLYGARILHKFNTEAKVFADLLYLGITTLVGSRTLGEEYCDIIHVDADTRRLPNIIQRAGYILSVVVLPYISSRLAPKLRARIRTNLDRRAARRALTKTTNGEGSFKERLISFLHRNLDSLAGFESLIAVHLAFFYFSGAYYHVSKRIWGMKYIFTKRLQPHEQRVGYEVLGVLLLLQIVVQTYSKMSEFLAEPSEEGGEKGAAAAKSGVLAAPAGGDDVQVDLENPETMGFVQGEMARKCTLCLESMKDPTPECPLCRSSALPQHLLVLRG</sequence>
<dbReference type="AlphaFoldDB" id="A0AAD6NJ03"/>
<organism evidence="20 21">
    <name type="scientific">Drechslerella dactyloides</name>
    <name type="common">Nematode-trapping fungus</name>
    <name type="synonym">Arthrobotrys dactyloides</name>
    <dbReference type="NCBI Taxonomy" id="74499"/>
    <lineage>
        <taxon>Eukaryota</taxon>
        <taxon>Fungi</taxon>
        <taxon>Dikarya</taxon>
        <taxon>Ascomycota</taxon>
        <taxon>Pezizomycotina</taxon>
        <taxon>Orbiliomycetes</taxon>
        <taxon>Orbiliales</taxon>
        <taxon>Orbiliaceae</taxon>
        <taxon>Drechslerella</taxon>
    </lineage>
</organism>
<evidence type="ECO:0000256" key="3">
    <source>
        <dbReference type="ARBA" id="ARBA00004906"/>
    </source>
</evidence>
<dbReference type="InterPro" id="IPR006845">
    <property type="entry name" value="Pex_N"/>
</dbReference>
<accession>A0AAD6NJ03</accession>
<evidence type="ECO:0000259" key="19">
    <source>
        <dbReference type="Pfam" id="PF04757"/>
    </source>
</evidence>
<evidence type="ECO:0000256" key="1">
    <source>
        <dbReference type="ARBA" id="ARBA00000900"/>
    </source>
</evidence>
<evidence type="ECO:0000256" key="17">
    <source>
        <dbReference type="SAM" id="MobiDB-lite"/>
    </source>
</evidence>
<keyword evidence="10" id="KW-0863">Zinc-finger</keyword>
<evidence type="ECO:0000256" key="5">
    <source>
        <dbReference type="ARBA" id="ARBA00012483"/>
    </source>
</evidence>
<dbReference type="GO" id="GO:0008270">
    <property type="term" value="F:zinc ion binding"/>
    <property type="evidence" value="ECO:0007669"/>
    <property type="project" value="UniProtKB-KW"/>
</dbReference>
<keyword evidence="11" id="KW-0833">Ubl conjugation pathway</keyword>
<keyword evidence="12" id="KW-0862">Zinc</keyword>
<evidence type="ECO:0000256" key="4">
    <source>
        <dbReference type="ARBA" id="ARBA00008704"/>
    </source>
</evidence>
<feature type="transmembrane region" description="Helical" evidence="18">
    <location>
        <begin position="215"/>
        <end position="234"/>
    </location>
</feature>
<comment type="catalytic activity">
    <reaction evidence="1">
        <text>S-ubiquitinyl-[E2 ubiquitin-conjugating enzyme]-L-cysteine + [acceptor protein]-L-lysine = [E2 ubiquitin-conjugating enzyme]-L-cysteine + N(6)-ubiquitinyl-[acceptor protein]-L-lysine.</text>
        <dbReference type="EC" id="2.3.2.27"/>
    </reaction>
</comment>
<feature type="domain" description="Pex N-terminal" evidence="19">
    <location>
        <begin position="73"/>
        <end position="280"/>
    </location>
</feature>
<dbReference type="Proteomes" id="UP001221413">
    <property type="component" value="Unassembled WGS sequence"/>
</dbReference>
<comment type="caution">
    <text evidence="20">The sequence shown here is derived from an EMBL/GenBank/DDBJ whole genome shotgun (WGS) entry which is preliminary data.</text>
</comment>
<dbReference type="PANTHER" id="PTHR23350:SF0">
    <property type="entry name" value="PEROXISOME BIOGENESIS FACTOR 10"/>
    <property type="match status" value="1"/>
</dbReference>
<dbReference type="GO" id="GO:0016567">
    <property type="term" value="P:protein ubiquitination"/>
    <property type="evidence" value="ECO:0007669"/>
    <property type="project" value="UniProtKB-ARBA"/>
</dbReference>
<evidence type="ECO:0000256" key="16">
    <source>
        <dbReference type="ARBA" id="ARBA00023140"/>
    </source>
</evidence>
<feature type="region of interest" description="Disordered" evidence="17">
    <location>
        <begin position="1"/>
        <end position="43"/>
    </location>
</feature>
<keyword evidence="21" id="KW-1185">Reference proteome</keyword>
<keyword evidence="6" id="KW-0813">Transport</keyword>
<dbReference type="EMBL" id="JAQGDS010000006">
    <property type="protein sequence ID" value="KAJ6259930.1"/>
    <property type="molecule type" value="Genomic_DNA"/>
</dbReference>
<dbReference type="GO" id="GO:0016562">
    <property type="term" value="P:protein import into peroxisome matrix, receptor recycling"/>
    <property type="evidence" value="ECO:0007669"/>
    <property type="project" value="UniProtKB-ARBA"/>
</dbReference>
<evidence type="ECO:0000256" key="8">
    <source>
        <dbReference type="ARBA" id="ARBA00022692"/>
    </source>
</evidence>
<evidence type="ECO:0000256" key="12">
    <source>
        <dbReference type="ARBA" id="ARBA00022833"/>
    </source>
</evidence>
<dbReference type="Pfam" id="PF04757">
    <property type="entry name" value="Pex2_Pex12"/>
    <property type="match status" value="1"/>
</dbReference>
<gene>
    <name evidence="20" type="ORF">Dda_5574</name>
</gene>
<comment type="subcellular location">
    <subcellularLocation>
        <location evidence="2">Peroxisome membrane</location>
        <topology evidence="2">Multi-pass membrane protein</topology>
    </subcellularLocation>
</comment>
<comment type="similarity">
    <text evidence="4">Belongs to the pex2/pex10/pex12 family.</text>
</comment>
<feature type="transmembrane region" description="Helical" evidence="18">
    <location>
        <begin position="255"/>
        <end position="274"/>
    </location>
</feature>
<evidence type="ECO:0000256" key="18">
    <source>
        <dbReference type="SAM" id="Phobius"/>
    </source>
</evidence>
<keyword evidence="15 18" id="KW-0472">Membrane</keyword>
<evidence type="ECO:0000256" key="6">
    <source>
        <dbReference type="ARBA" id="ARBA00022448"/>
    </source>
</evidence>
<evidence type="ECO:0000313" key="21">
    <source>
        <dbReference type="Proteomes" id="UP001221413"/>
    </source>
</evidence>
<evidence type="ECO:0000256" key="9">
    <source>
        <dbReference type="ARBA" id="ARBA00022723"/>
    </source>
</evidence>
<evidence type="ECO:0000256" key="7">
    <source>
        <dbReference type="ARBA" id="ARBA00022679"/>
    </source>
</evidence>
<evidence type="ECO:0000313" key="20">
    <source>
        <dbReference type="EMBL" id="KAJ6259930.1"/>
    </source>
</evidence>
<dbReference type="GO" id="GO:0061630">
    <property type="term" value="F:ubiquitin protein ligase activity"/>
    <property type="evidence" value="ECO:0007669"/>
    <property type="project" value="UniProtKB-EC"/>
</dbReference>
<keyword evidence="8 18" id="KW-0812">Transmembrane</keyword>
<protein>
    <recommendedName>
        <fullName evidence="5">RING-type E3 ubiquitin transferase</fullName>
        <ecNumber evidence="5">2.3.2.27</ecNumber>
    </recommendedName>
</protein>
<proteinExistence type="inferred from homology"/>
<keyword evidence="14 18" id="KW-1133">Transmembrane helix</keyword>
<comment type="pathway">
    <text evidence="3">Protein modification; protein ubiquitination.</text>
</comment>
<keyword evidence="9" id="KW-0479">Metal-binding</keyword>
<evidence type="ECO:0000256" key="14">
    <source>
        <dbReference type="ARBA" id="ARBA00022989"/>
    </source>
</evidence>
<name>A0AAD6NJ03_DREDA</name>